<dbReference type="InterPro" id="IPR058395">
    <property type="entry name" value="DUF8082"/>
</dbReference>
<gene>
    <name evidence="2" type="ORF">DA73_0216845</name>
</gene>
<organism evidence="2">
    <name type="scientific">Tolypothrix bouteillei VB521301</name>
    <dbReference type="NCBI Taxonomy" id="1479485"/>
    <lineage>
        <taxon>Bacteria</taxon>
        <taxon>Bacillati</taxon>
        <taxon>Cyanobacteriota</taxon>
        <taxon>Cyanophyceae</taxon>
        <taxon>Nostocales</taxon>
        <taxon>Tolypothrichaceae</taxon>
        <taxon>Tolypothrix</taxon>
    </lineage>
</organism>
<reference evidence="2" key="1">
    <citation type="journal article" date="2015" name="Genome Announc.">
        <title>Draft Genome Sequence of Tolypothrix boutellei Strain VB521301.</title>
        <authorList>
            <person name="Chandrababunaidu M.M."/>
            <person name="Singh D."/>
            <person name="Sen D."/>
            <person name="Bhan S."/>
            <person name="Das S."/>
            <person name="Gupta A."/>
            <person name="Adhikary S.P."/>
            <person name="Tripathy S."/>
        </authorList>
    </citation>
    <scope>NUCLEOTIDE SEQUENCE</scope>
    <source>
        <strain evidence="2">VB521301</strain>
    </source>
</reference>
<comment type="caution">
    <text evidence="2">The sequence shown here is derived from an EMBL/GenBank/DDBJ whole genome shotgun (WGS) entry which is preliminary data.</text>
</comment>
<protein>
    <recommendedName>
        <fullName evidence="1">DUF8082 domain-containing protein</fullName>
    </recommendedName>
</protein>
<accession>A0A0C1R356</accession>
<feature type="domain" description="DUF8082" evidence="1">
    <location>
        <begin position="9"/>
        <end position="66"/>
    </location>
</feature>
<dbReference type="AlphaFoldDB" id="A0A0C1R356"/>
<dbReference type="OrthoDB" id="467259at2"/>
<name>A0A0C1R356_9CYAN</name>
<evidence type="ECO:0000259" key="1">
    <source>
        <dbReference type="Pfam" id="PF26309"/>
    </source>
</evidence>
<dbReference type="STRING" id="1479485.DA73_0216845"/>
<proteinExistence type="predicted"/>
<evidence type="ECO:0000313" key="2">
    <source>
        <dbReference type="EMBL" id="KIE10258.1"/>
    </source>
</evidence>
<dbReference type="EMBL" id="JHEG02000048">
    <property type="protein sequence ID" value="KIE10258.1"/>
    <property type="molecule type" value="Genomic_DNA"/>
</dbReference>
<sequence>MTYQSINKNFLYQCEQQLIDLVGPIAPLLIEETLESLPGISRAELVETIAAKIPDAQVAGEFQRRMGL</sequence>
<dbReference type="Pfam" id="PF26309">
    <property type="entry name" value="DUF8082"/>
    <property type="match status" value="1"/>
</dbReference>